<gene>
    <name evidence="1" type="ORF">ERS852494_04232</name>
    <name evidence="2" type="ORF">ERS852558_04232</name>
</gene>
<dbReference type="EMBL" id="CZAI01000015">
    <property type="protein sequence ID" value="CUQ18862.1"/>
    <property type="molecule type" value="Genomic_DNA"/>
</dbReference>
<protein>
    <submittedName>
        <fullName evidence="1">TonB-dependent Receptor Plug Domain</fullName>
    </submittedName>
</protein>
<dbReference type="RefSeq" id="WP_082425943.1">
    <property type="nucleotide sequence ID" value="NZ_CP081920.1"/>
</dbReference>
<dbReference type="EMBL" id="CZBL01000024">
    <property type="protein sequence ID" value="CUQ53086.1"/>
    <property type="molecule type" value="Genomic_DNA"/>
</dbReference>
<dbReference type="Proteomes" id="UP000095725">
    <property type="component" value="Unassembled WGS sequence"/>
</dbReference>
<dbReference type="STRING" id="47678.ERS852494_04232"/>
<keyword evidence="1" id="KW-0675">Receptor</keyword>
<evidence type="ECO:0000313" key="1">
    <source>
        <dbReference type="EMBL" id="CUQ18862.1"/>
    </source>
</evidence>
<name>A0A174U998_9BACE</name>
<organism evidence="1 3">
    <name type="scientific">Bacteroides caccae</name>
    <dbReference type="NCBI Taxonomy" id="47678"/>
    <lineage>
        <taxon>Bacteria</taxon>
        <taxon>Pseudomonadati</taxon>
        <taxon>Bacteroidota</taxon>
        <taxon>Bacteroidia</taxon>
        <taxon>Bacteroidales</taxon>
        <taxon>Bacteroidaceae</taxon>
        <taxon>Bacteroides</taxon>
    </lineage>
</organism>
<accession>A0A174U998</accession>
<proteinExistence type="predicted"/>
<reference evidence="3 4" key="1">
    <citation type="submission" date="2015-09" db="EMBL/GenBank/DDBJ databases">
        <authorList>
            <consortium name="Pathogen Informatics"/>
        </authorList>
    </citation>
    <scope>NUCLEOTIDE SEQUENCE [LARGE SCALE GENOMIC DNA]</scope>
    <source>
        <strain evidence="1 3">2789STDY5834880</strain>
        <strain evidence="2 4">2789STDY5834946</strain>
    </source>
</reference>
<evidence type="ECO:0000313" key="2">
    <source>
        <dbReference type="EMBL" id="CUQ53086.1"/>
    </source>
</evidence>
<evidence type="ECO:0000313" key="3">
    <source>
        <dbReference type="Proteomes" id="UP000095657"/>
    </source>
</evidence>
<dbReference type="Proteomes" id="UP000095657">
    <property type="component" value="Unassembled WGS sequence"/>
</dbReference>
<sequence length="889" mass="102034">METKKGFLELLLLTDEQEYTIDRYWERGGIFVLLLFILSVLPYSSKAQMSSDSLVQKIAGYVDAIQNFGDVLPQEKVYLHFDNTSYYQGDPIWFQCYVVTPGLNRPTELSKTLYVELLNPGGEIISKRVLPIRNGRCHSSFELTQLPFYSGFYEVRAYTKYMLNFGEEIIFSRVLPVFDKPANPGEYKEKNIQKYAVYKYPQTRKKAMKAKKVNLKFFPEGGNLVKGVPSQVAFEATDAYGNPITLFGRIINRRKEEIGHFATIHEGRGVFTYIPTGEDADKAEVELGGKKYRFDLPEVCSQGYVLHVDNLTSEDSIAVSVQKNTYTPSNLLGLAVIAHGKLLNSCLLNVGKNTPVSFKLDKSEWTPGVVQLVLFDTAGQIIADRLVFTRKPELLAVDVRKSKESYQPFERVTLDFSVRDTTGNPVSAPMSVSIRDGWEEVESRHSMLVDLLLMSEIKGYVHRPLYYFEVNDMEHRLALDCLLMVQGWRRYKWKYAAGVEPFELKYMPEQGIEVHGQVVSFVRGKPKPNMQVSSFLAKRGEEEISSGMTSFGLLETDSLGRFAFITNIEGKWNLILSVMEKGKKKDCRIILDRVFSPQPVRYLAGEMQVSVSGRDTSEFEQGLQNDTVVMNDVDYNRFMDAYEDSLARRGIQEKNHRLGEVVVKAKKWSREKDIFENRSKSVAYYDVPSEIDDIQDKGDYVGDDIHELLIRMNRNFIRRVDRNGEWLQYKGRSPLYVINYEQTQATEIDQTRYQTLRLEAIKSIYINEELSAKCRYADSRMSPLEVDEMYSCVVFIETYPEGEISVKGGKGVRKTWLEGYNKPAEFYHPDYSILPKEEDYRRTLYWNPEVLPDKAGNARVSFYNNGRCRKLKITAEMIAADGTIGMFNE</sequence>
<evidence type="ECO:0000313" key="4">
    <source>
        <dbReference type="Proteomes" id="UP000095725"/>
    </source>
</evidence>
<dbReference type="AlphaFoldDB" id="A0A174U998"/>